<gene>
    <name evidence="3" type="ORF">N0V91_004660</name>
</gene>
<feature type="region of interest" description="Disordered" evidence="1">
    <location>
        <begin position="1"/>
        <end position="26"/>
    </location>
</feature>
<accession>A0A9W8ZEG7</accession>
<feature type="domain" description="LITAF" evidence="2">
    <location>
        <begin position="99"/>
        <end position="136"/>
    </location>
</feature>
<evidence type="ECO:0000259" key="2">
    <source>
        <dbReference type="Pfam" id="PF10601"/>
    </source>
</evidence>
<organism evidence="3 4">
    <name type="scientific">Didymella pomorum</name>
    <dbReference type="NCBI Taxonomy" id="749634"/>
    <lineage>
        <taxon>Eukaryota</taxon>
        <taxon>Fungi</taxon>
        <taxon>Dikarya</taxon>
        <taxon>Ascomycota</taxon>
        <taxon>Pezizomycotina</taxon>
        <taxon>Dothideomycetes</taxon>
        <taxon>Pleosporomycetidae</taxon>
        <taxon>Pleosporales</taxon>
        <taxon>Pleosporineae</taxon>
        <taxon>Didymellaceae</taxon>
        <taxon>Didymella</taxon>
    </lineage>
</organism>
<name>A0A9W8ZEG7_9PLEO</name>
<keyword evidence="4" id="KW-1185">Reference proteome</keyword>
<evidence type="ECO:0000313" key="4">
    <source>
        <dbReference type="Proteomes" id="UP001140510"/>
    </source>
</evidence>
<dbReference type="AlphaFoldDB" id="A0A9W8ZEG7"/>
<reference evidence="3" key="1">
    <citation type="submission" date="2022-10" db="EMBL/GenBank/DDBJ databases">
        <title>Tapping the CABI collections for fungal endophytes: first genome assemblies for Collariella, Neodidymelliopsis, Ascochyta clinopodiicola, Didymella pomorum, Didymosphaeria variabile, Neocosmospora piperis and Neocucurbitaria cava.</title>
        <authorList>
            <person name="Hill R."/>
        </authorList>
    </citation>
    <scope>NUCLEOTIDE SEQUENCE</scope>
    <source>
        <strain evidence="3">IMI 355091</strain>
    </source>
</reference>
<dbReference type="EMBL" id="JAPEVA010000027">
    <property type="protein sequence ID" value="KAJ4406449.1"/>
    <property type="molecule type" value="Genomic_DNA"/>
</dbReference>
<dbReference type="Proteomes" id="UP001140510">
    <property type="component" value="Unassembled WGS sequence"/>
</dbReference>
<sequence length="205" mass="22928">MEATRSENAAPDAAHNPDAIRRTGTGVTTLRENEVEEITPIAKHSDLQTRPKSLDEPFKIRYNLLQFIWNLIDVDIAKPEQYTSEKPVMVTRLDRLGEEPALIDCPFCKECRQTRIEQKDSSQTSLAAAFCCLCCGVITVAHKPNEGKVEVKLPGDKTKERSMYAKPGQEVSQYAKLVEQPKSYAPHSAQWKQDQAAKPASTQVT</sequence>
<dbReference type="OrthoDB" id="3784941at2759"/>
<evidence type="ECO:0000313" key="3">
    <source>
        <dbReference type="EMBL" id="KAJ4406449.1"/>
    </source>
</evidence>
<comment type="caution">
    <text evidence="3">The sequence shown here is derived from an EMBL/GenBank/DDBJ whole genome shotgun (WGS) entry which is preliminary data.</text>
</comment>
<proteinExistence type="predicted"/>
<dbReference type="InterPro" id="IPR006629">
    <property type="entry name" value="LITAF"/>
</dbReference>
<dbReference type="Pfam" id="PF10601">
    <property type="entry name" value="zf-LITAF-like"/>
    <property type="match status" value="1"/>
</dbReference>
<feature type="region of interest" description="Disordered" evidence="1">
    <location>
        <begin position="185"/>
        <end position="205"/>
    </location>
</feature>
<feature type="compositionally biased region" description="Low complexity" evidence="1">
    <location>
        <begin position="8"/>
        <end position="17"/>
    </location>
</feature>
<protein>
    <recommendedName>
        <fullName evidence="2">LITAF domain-containing protein</fullName>
    </recommendedName>
</protein>
<evidence type="ECO:0000256" key="1">
    <source>
        <dbReference type="SAM" id="MobiDB-lite"/>
    </source>
</evidence>